<dbReference type="AlphaFoldDB" id="A0AAD5XZQ1"/>
<evidence type="ECO:0000313" key="2">
    <source>
        <dbReference type="EMBL" id="KAJ3250309.1"/>
    </source>
</evidence>
<dbReference type="InterPro" id="IPR011990">
    <property type="entry name" value="TPR-like_helical_dom_sf"/>
</dbReference>
<dbReference type="Gene3D" id="1.25.40.10">
    <property type="entry name" value="Tetratricopeptide repeat domain"/>
    <property type="match status" value="2"/>
</dbReference>
<comment type="caution">
    <text evidence="2">The sequence shown here is derived from an EMBL/GenBank/DDBJ whole genome shotgun (WGS) entry which is preliminary data.</text>
</comment>
<dbReference type="InterPro" id="IPR006597">
    <property type="entry name" value="Sel1-like"/>
</dbReference>
<organism evidence="2 3">
    <name type="scientific">Boothiomyces macroporosus</name>
    <dbReference type="NCBI Taxonomy" id="261099"/>
    <lineage>
        <taxon>Eukaryota</taxon>
        <taxon>Fungi</taxon>
        <taxon>Fungi incertae sedis</taxon>
        <taxon>Chytridiomycota</taxon>
        <taxon>Chytridiomycota incertae sedis</taxon>
        <taxon>Chytridiomycetes</taxon>
        <taxon>Rhizophydiales</taxon>
        <taxon>Terramycetaceae</taxon>
        <taxon>Boothiomyces</taxon>
    </lineage>
</organism>
<evidence type="ECO:0000313" key="3">
    <source>
        <dbReference type="Proteomes" id="UP001210925"/>
    </source>
</evidence>
<accession>A0AAD5XZQ1</accession>
<proteinExistence type="inferred from homology"/>
<protein>
    <submittedName>
        <fullName evidence="2">Uncharacterized protein</fullName>
    </submittedName>
</protein>
<dbReference type="PANTHER" id="PTHR11102">
    <property type="entry name" value="SEL-1-LIKE PROTEIN"/>
    <property type="match status" value="1"/>
</dbReference>
<dbReference type="SMART" id="SM00671">
    <property type="entry name" value="SEL1"/>
    <property type="match status" value="7"/>
</dbReference>
<dbReference type="SUPFAM" id="SSF81901">
    <property type="entry name" value="HCP-like"/>
    <property type="match status" value="3"/>
</dbReference>
<gene>
    <name evidence="2" type="ORF">HK103_003635</name>
</gene>
<dbReference type="EMBL" id="JADGKB010000277">
    <property type="protein sequence ID" value="KAJ3250309.1"/>
    <property type="molecule type" value="Genomic_DNA"/>
</dbReference>
<name>A0AAD5XZQ1_9FUNG</name>
<dbReference type="InterPro" id="IPR050767">
    <property type="entry name" value="Sel1_AlgK"/>
</dbReference>
<comment type="similarity">
    <text evidence="1">Belongs to the sel-1 family.</text>
</comment>
<sequence>MLSSFVYLTLASTSLVNSPNQKTIHWLLKAHLRNNSLATALLGFCFEFGIVVDRNPKVAEAVYRKVSLKCGLAALRLAFLKTHGRVGVCIDLHEAKKLNQIVKKCDSTSWLLMAATEGMAEAQFCISLCYQTGILEKDYSKAFQYCKKAASQGLSQAQNLVGNYYLEGVGCEADPEMAMIWYIKGAEQREPTSIYNIGTLFERGLGVPASITAAIQWYERAARYQSINANNVLGVFHEQGIATPSIPEKAVEYYSTAALYGHPHAEYNLARCFHDGFGVNRNDFMAFSLYMKAAKQNHNLAQLSVGICYEYGIGAEIDMEESIKYYIRASLNGCSIAKLRLVPLIIKKIHLASKVLNDKEFKPLNNLPVELKLHILSFMNLLDILSLCEIEEIFEYADESDHMVVEMEKALKEQLLKSCSCEGDSCERVIHVIMGLKTLEKLNI</sequence>
<reference evidence="2" key="1">
    <citation type="submission" date="2020-05" db="EMBL/GenBank/DDBJ databases">
        <title>Phylogenomic resolution of chytrid fungi.</title>
        <authorList>
            <person name="Stajich J.E."/>
            <person name="Amses K."/>
            <person name="Simmons R."/>
            <person name="Seto K."/>
            <person name="Myers J."/>
            <person name="Bonds A."/>
            <person name="Quandt C.A."/>
            <person name="Barry K."/>
            <person name="Liu P."/>
            <person name="Grigoriev I."/>
            <person name="Longcore J.E."/>
            <person name="James T.Y."/>
        </authorList>
    </citation>
    <scope>NUCLEOTIDE SEQUENCE</scope>
    <source>
        <strain evidence="2">PLAUS21</strain>
    </source>
</reference>
<evidence type="ECO:0000256" key="1">
    <source>
        <dbReference type="ARBA" id="ARBA00038101"/>
    </source>
</evidence>
<dbReference type="Pfam" id="PF08238">
    <property type="entry name" value="Sel1"/>
    <property type="match status" value="7"/>
</dbReference>
<keyword evidence="3" id="KW-1185">Reference proteome</keyword>
<dbReference type="Proteomes" id="UP001210925">
    <property type="component" value="Unassembled WGS sequence"/>
</dbReference>
<dbReference type="PANTHER" id="PTHR11102:SF160">
    <property type="entry name" value="ERAD-ASSOCIATED E3 UBIQUITIN-PROTEIN LIGASE COMPONENT HRD3"/>
    <property type="match status" value="1"/>
</dbReference>